<organism evidence="1">
    <name type="scientific">gut metagenome</name>
    <dbReference type="NCBI Taxonomy" id="749906"/>
    <lineage>
        <taxon>unclassified sequences</taxon>
        <taxon>metagenomes</taxon>
        <taxon>organismal metagenomes</taxon>
    </lineage>
</organism>
<protein>
    <submittedName>
        <fullName evidence="1">Uncharacterized protein</fullName>
    </submittedName>
</protein>
<feature type="non-terminal residue" evidence="1">
    <location>
        <position position="1"/>
    </location>
</feature>
<evidence type="ECO:0000313" key="1">
    <source>
        <dbReference type="EMBL" id="EJW93321.1"/>
    </source>
</evidence>
<gene>
    <name evidence="1" type="ORF">EVA_18573</name>
</gene>
<dbReference type="AlphaFoldDB" id="J9FEH7"/>
<comment type="caution">
    <text evidence="1">The sequence shown here is derived from an EMBL/GenBank/DDBJ whole genome shotgun (WGS) entry which is preliminary data.</text>
</comment>
<accession>J9FEH7</accession>
<reference evidence="1" key="1">
    <citation type="journal article" date="2012" name="PLoS ONE">
        <title>Gene sets for utilization of primary and secondary nutrition supplies in the distal gut of endangered iberian lynx.</title>
        <authorList>
            <person name="Alcaide M."/>
            <person name="Messina E."/>
            <person name="Richter M."/>
            <person name="Bargiela R."/>
            <person name="Peplies J."/>
            <person name="Huws S.A."/>
            <person name="Newbold C.J."/>
            <person name="Golyshin P.N."/>
            <person name="Simon M.A."/>
            <person name="Lopez G."/>
            <person name="Yakimov M.M."/>
            <person name="Ferrer M."/>
        </authorList>
    </citation>
    <scope>NUCLEOTIDE SEQUENCE</scope>
</reference>
<sequence length="34" mass="4112">FEFRFYECLVSKLKDLSETMPMISIDRETIVLRT</sequence>
<dbReference type="EMBL" id="AMCI01007039">
    <property type="protein sequence ID" value="EJW93321.1"/>
    <property type="molecule type" value="Genomic_DNA"/>
</dbReference>
<proteinExistence type="predicted"/>
<name>J9FEH7_9ZZZZ</name>